<dbReference type="EMBL" id="JACHJO010000001">
    <property type="protein sequence ID" value="MBB6118416.1"/>
    <property type="molecule type" value="Genomic_DNA"/>
</dbReference>
<reference evidence="1 2" key="1">
    <citation type="submission" date="2020-08" db="EMBL/GenBank/DDBJ databases">
        <title>Genomic Encyclopedia of Type Strains, Phase III (KMG-III): the genomes of soil and plant-associated and newly described type strains.</title>
        <authorList>
            <person name="Whitman W."/>
        </authorList>
    </citation>
    <scope>NUCLEOTIDE SEQUENCE [LARGE SCALE GENOMIC DNA]</scope>
    <source>
        <strain evidence="1 2">CECT 8712</strain>
    </source>
</reference>
<comment type="caution">
    <text evidence="1">The sequence shown here is derived from an EMBL/GenBank/DDBJ whole genome shotgun (WGS) entry which is preliminary data.</text>
</comment>
<evidence type="ECO:0000313" key="2">
    <source>
        <dbReference type="Proteomes" id="UP000536604"/>
    </source>
</evidence>
<evidence type="ECO:0000313" key="1">
    <source>
        <dbReference type="EMBL" id="MBB6118416.1"/>
    </source>
</evidence>
<name>A0A841IME4_9ACTN</name>
<proteinExistence type="predicted"/>
<protein>
    <submittedName>
        <fullName evidence="1">Uncharacterized protein</fullName>
    </submittedName>
</protein>
<sequence>MPLVALSGAHRLHLDVLSEESSVELIRHVAAPEAVAAMQAACADIAHRCGRLPFTLRMAAARLRAC</sequence>
<dbReference type="RefSeq" id="WP_184286252.1">
    <property type="nucleotide sequence ID" value="NZ_JACHJO010000001.1"/>
</dbReference>
<keyword evidence="2" id="KW-1185">Reference proteome</keyword>
<gene>
    <name evidence="1" type="ORF">FHS13_000344</name>
</gene>
<accession>A0A841IME4</accession>
<organism evidence="1 2">
    <name type="scientific">Nocardiopsis algeriensis</name>
    <dbReference type="NCBI Taxonomy" id="1478215"/>
    <lineage>
        <taxon>Bacteria</taxon>
        <taxon>Bacillati</taxon>
        <taxon>Actinomycetota</taxon>
        <taxon>Actinomycetes</taxon>
        <taxon>Streptosporangiales</taxon>
        <taxon>Nocardiopsidaceae</taxon>
        <taxon>Nocardiopsis</taxon>
    </lineage>
</organism>
<dbReference type="AlphaFoldDB" id="A0A841IME4"/>
<dbReference type="Proteomes" id="UP000536604">
    <property type="component" value="Unassembled WGS sequence"/>
</dbReference>